<dbReference type="Gene3D" id="3.20.20.80">
    <property type="entry name" value="Glycosidases"/>
    <property type="match status" value="1"/>
</dbReference>
<accession>A0ABT5FJ40</accession>
<reference evidence="7 8" key="1">
    <citation type="submission" date="2023-01" db="EMBL/GenBank/DDBJ databases">
        <title>Psychrosphaera sp. nov., isolated from marine algae.</title>
        <authorList>
            <person name="Bayburt H."/>
            <person name="Choi B.J."/>
            <person name="Kim J.M."/>
            <person name="Choi D.G."/>
            <person name="Jeon C.O."/>
        </authorList>
    </citation>
    <scope>NUCLEOTIDE SEQUENCE [LARGE SCALE GENOMIC DNA]</scope>
    <source>
        <strain evidence="7 8">G1-22</strain>
    </source>
</reference>
<dbReference type="PRINTS" id="PR00843">
    <property type="entry name" value="GLHYDRLASE30"/>
</dbReference>
<dbReference type="SUPFAM" id="SSF51445">
    <property type="entry name" value="(Trans)glycosidases"/>
    <property type="match status" value="1"/>
</dbReference>
<evidence type="ECO:0000256" key="2">
    <source>
        <dbReference type="ARBA" id="ARBA00022729"/>
    </source>
</evidence>
<sequence>MSLVCLVSTGLLYASERNAKGVDVYTTAKDTTLRLQLTDSKSLKPRVQPTEGEISIFVNPNKRFQKVLGIGGAITDASAEVFAKLPAAKQTELLKAYYDPKEGIGYSLTRTTIHSSDFGSGSHTYIKEGDKSLKSFNISHDRQYRIPMIKRAIATAGGELMLYASPWSAPAFMKSNNNMLQGGKLLPEYYDTWATYFTKFIQAYEAEGMPIWGVTIQNEPMATQRWESMIYTAEEERDFLKNHLGPVMEKAGYGDKNIVVWDHNRDLITNRANVIFDDPEAAKYALGIGFHWYETWAGGETMHDNLALINESYPNMNLLFTEGTVEGFRADRYQYWPNAERYGHSMINDFNRGTVGWTDWNILLDQNGGPNHVSNFCFAPIHADTDSGELIYTPTYYYIGHFSKFVKPNAQRMSTSSSRSVLLATSFVNEDNKMATIVMNQTDKEIKYNFFVEDQQTILTIPARAMQTLVY</sequence>
<evidence type="ECO:0000256" key="1">
    <source>
        <dbReference type="ARBA" id="ARBA00005382"/>
    </source>
</evidence>
<evidence type="ECO:0000313" key="7">
    <source>
        <dbReference type="EMBL" id="MDC2891213.1"/>
    </source>
</evidence>
<dbReference type="Proteomes" id="UP001528411">
    <property type="component" value="Unassembled WGS sequence"/>
</dbReference>
<comment type="caution">
    <text evidence="7">The sequence shown here is derived from an EMBL/GenBank/DDBJ whole genome shotgun (WGS) entry which is preliminary data.</text>
</comment>
<keyword evidence="3 4" id="KW-0378">Hydrolase</keyword>
<evidence type="ECO:0000313" key="8">
    <source>
        <dbReference type="Proteomes" id="UP001528411"/>
    </source>
</evidence>
<dbReference type="InterPro" id="IPR033453">
    <property type="entry name" value="Glyco_hydro_30_TIM-barrel"/>
</dbReference>
<keyword evidence="2" id="KW-0732">Signal</keyword>
<evidence type="ECO:0000256" key="4">
    <source>
        <dbReference type="RuleBase" id="RU361188"/>
    </source>
</evidence>
<name>A0ABT5FJ40_9GAMM</name>
<dbReference type="EMBL" id="JAQOMS010000002">
    <property type="protein sequence ID" value="MDC2891213.1"/>
    <property type="molecule type" value="Genomic_DNA"/>
</dbReference>
<dbReference type="InterPro" id="IPR013780">
    <property type="entry name" value="Glyco_hydro_b"/>
</dbReference>
<dbReference type="InterPro" id="IPR033452">
    <property type="entry name" value="GH30_C"/>
</dbReference>
<evidence type="ECO:0000256" key="3">
    <source>
        <dbReference type="ARBA" id="ARBA00022801"/>
    </source>
</evidence>
<dbReference type="RefSeq" id="WP_272182239.1">
    <property type="nucleotide sequence ID" value="NZ_JAQOMS010000002.1"/>
</dbReference>
<dbReference type="Gene3D" id="2.60.40.1180">
    <property type="entry name" value="Golgi alpha-mannosidase II"/>
    <property type="match status" value="1"/>
</dbReference>
<dbReference type="PANTHER" id="PTHR11069">
    <property type="entry name" value="GLUCOSYLCERAMIDASE"/>
    <property type="match status" value="1"/>
</dbReference>
<feature type="domain" description="Glycosyl hydrolase family 30 TIM-barrel" evidence="5">
    <location>
        <begin position="68"/>
        <end position="406"/>
    </location>
</feature>
<keyword evidence="8" id="KW-1185">Reference proteome</keyword>
<protein>
    <submittedName>
        <fullName evidence="7">Glycoside hydrolase family 30 protein</fullName>
    </submittedName>
</protein>
<feature type="domain" description="Glycosyl hydrolase family 30 beta sandwich" evidence="6">
    <location>
        <begin position="409"/>
        <end position="469"/>
    </location>
</feature>
<dbReference type="PANTHER" id="PTHR11069:SF23">
    <property type="entry name" value="LYSOSOMAL ACID GLUCOSYLCERAMIDASE"/>
    <property type="match status" value="1"/>
</dbReference>
<dbReference type="Pfam" id="PF17189">
    <property type="entry name" value="Glyco_hydro_30C"/>
    <property type="match status" value="1"/>
</dbReference>
<dbReference type="InterPro" id="IPR001139">
    <property type="entry name" value="Glyco_hydro_30"/>
</dbReference>
<proteinExistence type="inferred from homology"/>
<organism evidence="7 8">
    <name type="scientific">Psychrosphaera algicola</name>
    <dbReference type="NCBI Taxonomy" id="3023714"/>
    <lineage>
        <taxon>Bacteria</taxon>
        <taxon>Pseudomonadati</taxon>
        <taxon>Pseudomonadota</taxon>
        <taxon>Gammaproteobacteria</taxon>
        <taxon>Alteromonadales</taxon>
        <taxon>Pseudoalteromonadaceae</taxon>
        <taxon>Psychrosphaera</taxon>
    </lineage>
</organism>
<dbReference type="GO" id="GO:0016787">
    <property type="term" value="F:hydrolase activity"/>
    <property type="evidence" value="ECO:0007669"/>
    <property type="project" value="UniProtKB-KW"/>
</dbReference>
<keyword evidence="4" id="KW-0326">Glycosidase</keyword>
<evidence type="ECO:0000259" key="6">
    <source>
        <dbReference type="Pfam" id="PF17189"/>
    </source>
</evidence>
<dbReference type="InterPro" id="IPR017853">
    <property type="entry name" value="GH"/>
</dbReference>
<comment type="similarity">
    <text evidence="1 4">Belongs to the glycosyl hydrolase 30 family.</text>
</comment>
<dbReference type="Pfam" id="PF02055">
    <property type="entry name" value="Glyco_hydro_30"/>
    <property type="match status" value="1"/>
</dbReference>
<evidence type="ECO:0000259" key="5">
    <source>
        <dbReference type="Pfam" id="PF02055"/>
    </source>
</evidence>
<gene>
    <name evidence="7" type="ORF">PN838_23800</name>
</gene>